<evidence type="ECO:0000313" key="3">
    <source>
        <dbReference type="Proteomes" id="UP000567293"/>
    </source>
</evidence>
<feature type="non-terminal residue" evidence="2">
    <location>
        <position position="1"/>
    </location>
</feature>
<reference evidence="2" key="1">
    <citation type="submission" date="2020-06" db="EMBL/GenBank/DDBJ databases">
        <title>Legume-microbial interactions unlock mineral nutrients during tropical forest succession.</title>
        <authorList>
            <person name="Epihov D.Z."/>
        </authorList>
    </citation>
    <scope>NUCLEOTIDE SEQUENCE [LARGE SCALE GENOMIC DNA]</scope>
    <source>
        <strain evidence="2">Pan2503</strain>
    </source>
</reference>
<protein>
    <submittedName>
        <fullName evidence="2">ISKra4 family transposase</fullName>
    </submittedName>
</protein>
<accession>A0A7V8NWB5</accession>
<dbReference type="EMBL" id="JACDQQ010002583">
    <property type="protein sequence ID" value="MBA0088596.1"/>
    <property type="molecule type" value="Genomic_DNA"/>
</dbReference>
<sequence length="432" mass="48637">TVEVTRTGYRADDTPSLHPLDGALNLPPEKYSLEVRRRVAIEATKGSFEEGIETLKTYTGAHIAKRQFEELVQRAAQDFEAFYEERQKAAVAEGQPGPILVLSIDGKGVVMRPEDLREETRRAAATREQTWTARLGGGGRLHAKRMAAVAAVYTVQRYVRTPEQILPVPGKPREVAVRPSPEEKRVWASLEQSSEKVIEEMFDEAAQRDPSGEKNWIALVDGNITQIEYLQKVAEERKIPLLLVVDLIHVAQYVWKAAQAFFPGQEREQDSWVRAHLLELLRGKASWVAAGIRRSATLRGMEAEKRQPADECADYLLKYSPYLHYDQALAAGFPIATGVVEGACRHLVQDRMNLTGARWSLSGAEAVLRLRALRSSNDFDAYWTFHESQEYARNHASQYANQRVPETVAPPARSARRNRKSGLKIVKKKAEE</sequence>
<keyword evidence="3" id="KW-1185">Reference proteome</keyword>
<evidence type="ECO:0000256" key="1">
    <source>
        <dbReference type="SAM" id="MobiDB-lite"/>
    </source>
</evidence>
<dbReference type="Proteomes" id="UP000567293">
    <property type="component" value="Unassembled WGS sequence"/>
</dbReference>
<organism evidence="2 3">
    <name type="scientific">Candidatus Acidiferrum panamense</name>
    <dbReference type="NCBI Taxonomy" id="2741543"/>
    <lineage>
        <taxon>Bacteria</taxon>
        <taxon>Pseudomonadati</taxon>
        <taxon>Acidobacteriota</taxon>
        <taxon>Terriglobia</taxon>
        <taxon>Candidatus Acidiferrales</taxon>
        <taxon>Candidatus Acidiferrum</taxon>
    </lineage>
</organism>
<dbReference type="NCBIfam" id="NF033572">
    <property type="entry name" value="transpos_ISKra4"/>
    <property type="match status" value="1"/>
</dbReference>
<dbReference type="AlphaFoldDB" id="A0A7V8NWB5"/>
<comment type="caution">
    <text evidence="2">The sequence shown here is derived from an EMBL/GenBank/DDBJ whole genome shotgun (WGS) entry which is preliminary data.</text>
</comment>
<feature type="compositionally biased region" description="Basic residues" evidence="1">
    <location>
        <begin position="414"/>
        <end position="432"/>
    </location>
</feature>
<evidence type="ECO:0000313" key="2">
    <source>
        <dbReference type="EMBL" id="MBA0088596.1"/>
    </source>
</evidence>
<proteinExistence type="predicted"/>
<name>A0A7V8NWB5_9BACT</name>
<gene>
    <name evidence="2" type="ORF">HRJ53_26715</name>
</gene>
<feature type="region of interest" description="Disordered" evidence="1">
    <location>
        <begin position="402"/>
        <end position="432"/>
    </location>
</feature>